<proteinExistence type="predicted"/>
<feature type="signal peptide" evidence="1">
    <location>
        <begin position="1"/>
        <end position="29"/>
    </location>
</feature>
<keyword evidence="3" id="KW-1185">Reference proteome</keyword>
<evidence type="ECO:0000313" key="2">
    <source>
        <dbReference type="EMBL" id="GGF89455.1"/>
    </source>
</evidence>
<dbReference type="InterPro" id="IPR010727">
    <property type="entry name" value="DUF1302"/>
</dbReference>
<dbReference type="Proteomes" id="UP000632858">
    <property type="component" value="Unassembled WGS sequence"/>
</dbReference>
<feature type="chain" id="PRO_5038100201" description="DUF1302 domain-containing protein" evidence="1">
    <location>
        <begin position="30"/>
        <end position="701"/>
    </location>
</feature>
<dbReference type="RefSeq" id="WP_188448277.1">
    <property type="nucleotide sequence ID" value="NZ_BMFO01000002.1"/>
</dbReference>
<protein>
    <recommendedName>
        <fullName evidence="4">DUF1302 domain-containing protein</fullName>
    </recommendedName>
</protein>
<keyword evidence="1" id="KW-0732">Signal</keyword>
<organism evidence="2 3">
    <name type="scientific">Arenimonas maotaiensis</name>
    <dbReference type="NCBI Taxonomy" id="1446479"/>
    <lineage>
        <taxon>Bacteria</taxon>
        <taxon>Pseudomonadati</taxon>
        <taxon>Pseudomonadota</taxon>
        <taxon>Gammaproteobacteria</taxon>
        <taxon>Lysobacterales</taxon>
        <taxon>Lysobacteraceae</taxon>
        <taxon>Arenimonas</taxon>
    </lineage>
</organism>
<dbReference type="EMBL" id="BMFO01000002">
    <property type="protein sequence ID" value="GGF89455.1"/>
    <property type="molecule type" value="Genomic_DNA"/>
</dbReference>
<reference evidence="2" key="1">
    <citation type="journal article" date="2014" name="Int. J. Syst. Evol. Microbiol.">
        <title>Complete genome sequence of Corynebacterium casei LMG S-19264T (=DSM 44701T), isolated from a smear-ripened cheese.</title>
        <authorList>
            <consortium name="US DOE Joint Genome Institute (JGI-PGF)"/>
            <person name="Walter F."/>
            <person name="Albersmeier A."/>
            <person name="Kalinowski J."/>
            <person name="Ruckert C."/>
        </authorList>
    </citation>
    <scope>NUCLEOTIDE SEQUENCE</scope>
    <source>
        <strain evidence="2">CGMCC 1.12726</strain>
    </source>
</reference>
<dbReference type="Pfam" id="PF06980">
    <property type="entry name" value="DUF1302"/>
    <property type="match status" value="1"/>
</dbReference>
<gene>
    <name evidence="2" type="ORF">GCM10010960_09140</name>
</gene>
<evidence type="ECO:0008006" key="4">
    <source>
        <dbReference type="Google" id="ProtNLM"/>
    </source>
</evidence>
<accession>A0A917FJT1</accession>
<comment type="caution">
    <text evidence="2">The sequence shown here is derived from an EMBL/GenBank/DDBJ whole genome shotgun (WGS) entry which is preliminary data.</text>
</comment>
<sequence length="701" mass="75645">MKKIQRLVYRSPLAAAVALGLFAAPMAQAFEFEKGELKGSLDTTVSYGISVRTEDPADGLVAKATINPAIALAGTTPSAPFNSLGAFPGSAAQAAAPGRWSVNRDDGNVKYEKGDAFSNAFKVTSELEMSWRDWGFFSRASYFYDFENSDRNDFAKEAEQKVASDFRLYDAFVYKNYALGANDEVSGSIRFGKQVVSWGESTFIQNGINVVNPVDVSRLRVAGAELKEAFLPTNMLFASTKFTDNLSMEAYYQFDWKPTEIDPSGTYFSTNDFASPGGTYIMLGFGTVTQPVNNPENYASTCIVGQPAAGQANVANSDRFAELSAIYGPTTAAQLLAAACGVAGPRLADRKARDSGQFGLALRWYAEALNQTEFGFYAMNYHSRLPLLSGRAVTTVLPAPAANSAGLIVEYPEDIHLFGVSWNTTLPAGIAWQGEVSYRPNMPLQVDDVELLFAALSPINLALQASGAPRASWFCSQLLPNCTNVNPGQFIQGWREHEVTQFQSTFTKAFGQMLGADQIALVGEIGGTWVNLPDPSVLRYEGEGTDTGGGVSLINDLLPLISAWNANPNPATNGAALAALNAALNNPLYAGALRNPVTTVDGFPTDFSWGYRIAARADYNSVFGTPITLSPRIAFNHDVKGITPGPGGNFLEGRKSITVGVEANYLNSWVFDLSYTGFSGAGQLNQIYDRDFYSFSVKYSF</sequence>
<dbReference type="AlphaFoldDB" id="A0A917FJT1"/>
<evidence type="ECO:0000256" key="1">
    <source>
        <dbReference type="SAM" id="SignalP"/>
    </source>
</evidence>
<reference evidence="2" key="2">
    <citation type="submission" date="2020-09" db="EMBL/GenBank/DDBJ databases">
        <authorList>
            <person name="Sun Q."/>
            <person name="Zhou Y."/>
        </authorList>
    </citation>
    <scope>NUCLEOTIDE SEQUENCE</scope>
    <source>
        <strain evidence="2">CGMCC 1.12726</strain>
    </source>
</reference>
<evidence type="ECO:0000313" key="3">
    <source>
        <dbReference type="Proteomes" id="UP000632858"/>
    </source>
</evidence>
<name>A0A917FJT1_9GAMM</name>